<gene>
    <name evidence="1" type="ORF">O6H91_04G111700</name>
</gene>
<comment type="caution">
    <text evidence="1">The sequence shown here is derived from an EMBL/GenBank/DDBJ whole genome shotgun (WGS) entry which is preliminary data.</text>
</comment>
<sequence>MEVIREQVVFLLEQGLHDSAEMLGCFLMCATTSTNDLSPSIRAENMVLFGDALYGKKEYKRALNMYKQALQQCRVTSKQSMAIGRNAVPSIGSRPSSTNFTHLGSINENEVRYKIGLCHLAVHDTRAALSEMEGIPSKARSLRINLTLAKLYRTTGYDRAAIASYRECLRQCPCILEAIVALAELGVASKEIQSLFPQAQMKSARMPTDNYDPSRWLPRFTDGHCGMASLDYKGGLEHFNNLSQRFPNNVHILLETAKAEGALGRVDEAVHVFEKSRQFDPFNVTAMDEYAMLLRTRGESTELNRLVHDLLNIDPTRPEVWVASAVLWETRDDKMRALTYAEKSMRVDDRHTTAYLVKGDLSLSLSCSEAAVTAFRKAQSLKPDLRSYQGLVRAYLAISKHKEALCAAREAMKAMPHSAKALTLVGDVYANNPDGREKARKFYESALRLEPGYLGAVLSLADLQRVEGKNEEAVMLLQRYLKNWADDAMHTKLAQILAATNKLGESFSHYQAALSINPQNEAAKKGLERLEKQMKGVDPDALEQEEENEGEDVDADQEEVEFL</sequence>
<evidence type="ECO:0000313" key="2">
    <source>
        <dbReference type="Proteomes" id="UP001162992"/>
    </source>
</evidence>
<dbReference type="Proteomes" id="UP001162992">
    <property type="component" value="Chromosome 4"/>
</dbReference>
<proteinExistence type="predicted"/>
<dbReference type="EMBL" id="CM055095">
    <property type="protein sequence ID" value="KAJ7560047.1"/>
    <property type="molecule type" value="Genomic_DNA"/>
</dbReference>
<accession>A0ACC2E0U6</accession>
<organism evidence="1 2">
    <name type="scientific">Diphasiastrum complanatum</name>
    <name type="common">Issler's clubmoss</name>
    <name type="synonym">Lycopodium complanatum</name>
    <dbReference type="NCBI Taxonomy" id="34168"/>
    <lineage>
        <taxon>Eukaryota</taxon>
        <taxon>Viridiplantae</taxon>
        <taxon>Streptophyta</taxon>
        <taxon>Embryophyta</taxon>
        <taxon>Tracheophyta</taxon>
        <taxon>Lycopodiopsida</taxon>
        <taxon>Lycopodiales</taxon>
        <taxon>Lycopodiaceae</taxon>
        <taxon>Lycopodioideae</taxon>
        <taxon>Diphasiastrum</taxon>
    </lineage>
</organism>
<reference evidence="2" key="1">
    <citation type="journal article" date="2024" name="Proc. Natl. Acad. Sci. U.S.A.">
        <title>Extraordinary preservation of gene collinearity over three hundred million years revealed in homosporous lycophytes.</title>
        <authorList>
            <person name="Li C."/>
            <person name="Wickell D."/>
            <person name="Kuo L.Y."/>
            <person name="Chen X."/>
            <person name="Nie B."/>
            <person name="Liao X."/>
            <person name="Peng D."/>
            <person name="Ji J."/>
            <person name="Jenkins J."/>
            <person name="Williams M."/>
            <person name="Shu S."/>
            <person name="Plott C."/>
            <person name="Barry K."/>
            <person name="Rajasekar S."/>
            <person name="Grimwood J."/>
            <person name="Han X."/>
            <person name="Sun S."/>
            <person name="Hou Z."/>
            <person name="He W."/>
            <person name="Dai G."/>
            <person name="Sun C."/>
            <person name="Schmutz J."/>
            <person name="Leebens-Mack J.H."/>
            <person name="Li F.W."/>
            <person name="Wang L."/>
        </authorList>
    </citation>
    <scope>NUCLEOTIDE SEQUENCE [LARGE SCALE GENOMIC DNA]</scope>
    <source>
        <strain evidence="2">cv. PW_Plant_1</strain>
    </source>
</reference>
<name>A0ACC2E0U6_DIPCM</name>
<protein>
    <submittedName>
        <fullName evidence="1">Uncharacterized protein</fullName>
    </submittedName>
</protein>
<evidence type="ECO:0000313" key="1">
    <source>
        <dbReference type="EMBL" id="KAJ7560047.1"/>
    </source>
</evidence>
<keyword evidence="2" id="KW-1185">Reference proteome</keyword>